<evidence type="ECO:0000313" key="2">
    <source>
        <dbReference type="Proteomes" id="UP000789525"/>
    </source>
</evidence>
<proteinExistence type="predicted"/>
<reference evidence="1" key="1">
    <citation type="submission" date="2021-06" db="EMBL/GenBank/DDBJ databases">
        <authorList>
            <person name="Kallberg Y."/>
            <person name="Tangrot J."/>
            <person name="Rosling A."/>
        </authorList>
    </citation>
    <scope>NUCLEOTIDE SEQUENCE</scope>
    <source>
        <strain evidence="1">CL356</strain>
    </source>
</reference>
<dbReference type="EMBL" id="CAJVPT010016886">
    <property type="protein sequence ID" value="CAG8622384.1"/>
    <property type="molecule type" value="Genomic_DNA"/>
</dbReference>
<dbReference type="Proteomes" id="UP000789525">
    <property type="component" value="Unassembled WGS sequence"/>
</dbReference>
<accession>A0ACA9MYI6</accession>
<evidence type="ECO:0000313" key="1">
    <source>
        <dbReference type="EMBL" id="CAG8622384.1"/>
    </source>
</evidence>
<protein>
    <submittedName>
        <fullName evidence="1">17002_t:CDS:1</fullName>
    </submittedName>
</protein>
<organism evidence="1 2">
    <name type="scientific">Acaulospora colombiana</name>
    <dbReference type="NCBI Taxonomy" id="27376"/>
    <lineage>
        <taxon>Eukaryota</taxon>
        <taxon>Fungi</taxon>
        <taxon>Fungi incertae sedis</taxon>
        <taxon>Mucoromycota</taxon>
        <taxon>Glomeromycotina</taxon>
        <taxon>Glomeromycetes</taxon>
        <taxon>Diversisporales</taxon>
        <taxon>Acaulosporaceae</taxon>
        <taxon>Acaulospora</taxon>
    </lineage>
</organism>
<keyword evidence="2" id="KW-1185">Reference proteome</keyword>
<comment type="caution">
    <text evidence="1">The sequence shown here is derived from an EMBL/GenBank/DDBJ whole genome shotgun (WGS) entry which is preliminary data.</text>
</comment>
<feature type="non-terminal residue" evidence="1">
    <location>
        <position position="1"/>
    </location>
</feature>
<name>A0ACA9MYI6_9GLOM</name>
<sequence length="107" mass="12009">KKADPSNKNSTRAEESDLKSILTDSWPTFLLKRGLKASEWSKEKEEATRVASRNSQEDGREGKSSHPSYDSPRDRTIPLRSSPRHIVSPDANLTMLVHCSPQKALVH</sequence>
<gene>
    <name evidence="1" type="ORF">ACOLOM_LOCUS7377</name>
</gene>